<dbReference type="RefSeq" id="XP_022648168.1">
    <property type="nucleotide sequence ID" value="XM_022792433.1"/>
</dbReference>
<dbReference type="OMA" id="CKAPWLE"/>
<keyword evidence="9" id="KW-1185">Reference proteome</keyword>
<comment type="catalytic activity">
    <reaction evidence="5">
        <text>RX + glutathione = an S-substituted glutathione + a halide anion + H(+)</text>
        <dbReference type="Rhea" id="RHEA:16437"/>
        <dbReference type="ChEBI" id="CHEBI:15378"/>
        <dbReference type="ChEBI" id="CHEBI:16042"/>
        <dbReference type="ChEBI" id="CHEBI:17792"/>
        <dbReference type="ChEBI" id="CHEBI:57925"/>
        <dbReference type="ChEBI" id="CHEBI:90779"/>
        <dbReference type="EC" id="2.5.1.18"/>
    </reaction>
</comment>
<evidence type="ECO:0000256" key="1">
    <source>
        <dbReference type="ARBA" id="ARBA00003701"/>
    </source>
</evidence>
<dbReference type="FunCoup" id="A0A7M7J853">
    <property type="interactions" value="232"/>
</dbReference>
<comment type="similarity">
    <text evidence="2">Belongs to the GST superfamily. Mu family.</text>
</comment>
<accession>A0A7M7J853</accession>
<dbReference type="InParanoid" id="A0A7M7J853"/>
<organism evidence="8 9">
    <name type="scientific">Varroa destructor</name>
    <name type="common">Honeybee mite</name>
    <dbReference type="NCBI Taxonomy" id="109461"/>
    <lineage>
        <taxon>Eukaryota</taxon>
        <taxon>Metazoa</taxon>
        <taxon>Ecdysozoa</taxon>
        <taxon>Arthropoda</taxon>
        <taxon>Chelicerata</taxon>
        <taxon>Arachnida</taxon>
        <taxon>Acari</taxon>
        <taxon>Parasitiformes</taxon>
        <taxon>Mesostigmata</taxon>
        <taxon>Gamasina</taxon>
        <taxon>Dermanyssoidea</taxon>
        <taxon>Varroidae</taxon>
        <taxon>Varroa</taxon>
    </lineage>
</organism>
<feature type="domain" description="GST N-terminal" evidence="6">
    <location>
        <begin position="1"/>
        <end position="82"/>
    </location>
</feature>
<dbReference type="OrthoDB" id="414243at2759"/>
<dbReference type="EC" id="2.5.1.18" evidence="3"/>
<evidence type="ECO:0000256" key="3">
    <source>
        <dbReference type="ARBA" id="ARBA00012452"/>
    </source>
</evidence>
<dbReference type="PROSITE" id="PS50404">
    <property type="entry name" value="GST_NTER"/>
    <property type="match status" value="1"/>
</dbReference>
<dbReference type="RefSeq" id="XP_022648169.1">
    <property type="nucleotide sequence ID" value="XM_022792434.1"/>
</dbReference>
<comment type="function">
    <text evidence="1">Conjugation of reduced glutathione to a wide number of exogenous and endogenous hydrophobic electrophiles.</text>
</comment>
<dbReference type="Pfam" id="PF14497">
    <property type="entry name" value="GST_C_3"/>
    <property type="match status" value="1"/>
</dbReference>
<dbReference type="Pfam" id="PF02798">
    <property type="entry name" value="GST_N"/>
    <property type="match status" value="1"/>
</dbReference>
<evidence type="ECO:0000259" key="7">
    <source>
        <dbReference type="PROSITE" id="PS50405"/>
    </source>
</evidence>
<evidence type="ECO:0000313" key="9">
    <source>
        <dbReference type="Proteomes" id="UP000594260"/>
    </source>
</evidence>
<dbReference type="SUPFAM" id="SSF52833">
    <property type="entry name" value="Thioredoxin-like"/>
    <property type="match status" value="1"/>
</dbReference>
<dbReference type="AlphaFoldDB" id="A0A7M7J853"/>
<dbReference type="InterPro" id="IPR036249">
    <property type="entry name" value="Thioredoxin-like_sf"/>
</dbReference>
<dbReference type="PANTHER" id="PTHR11571:SF222">
    <property type="entry name" value="GLUTATHIONE TRANSFERASE"/>
    <property type="match status" value="1"/>
</dbReference>
<dbReference type="GO" id="GO:0004364">
    <property type="term" value="F:glutathione transferase activity"/>
    <property type="evidence" value="ECO:0007669"/>
    <property type="project" value="UniProtKB-EC"/>
</dbReference>
<dbReference type="EnsemblMetazoa" id="XM_022792434">
    <property type="protein sequence ID" value="XP_022648169"/>
    <property type="gene ID" value="LOC111244895"/>
</dbReference>
<sequence length="226" mass="26433">MKLGYWNVRGLCSPIRYLLEYVGAEYDEVRYETSDAPKWQDDKTSLGMEFPNIPYLFDDDDLKLTQSMAILRYLGGKYQLTGVQLNSSRSPLQQKAIVDMVEQQLHDLRMSYVYYGFGVKDELDWIAPEGLIKAIPRFLKPWSNRLENRRFLFGDEISYVDFLLFEILDIFQILDAGVIDTPETKSLRTYYNHVRALPKLKAYLESERHISWPVFGPSAEVWGHIK</sequence>
<evidence type="ECO:0000256" key="2">
    <source>
        <dbReference type="ARBA" id="ARBA00005861"/>
    </source>
</evidence>
<evidence type="ECO:0000259" key="6">
    <source>
        <dbReference type="PROSITE" id="PS50404"/>
    </source>
</evidence>
<dbReference type="PROSITE" id="PS50405">
    <property type="entry name" value="GST_CTER"/>
    <property type="match status" value="1"/>
</dbReference>
<dbReference type="SFLD" id="SFLDG00363">
    <property type="entry name" value="AMPS_(cytGST):_Alpha-__Mu-__Pi"/>
    <property type="match status" value="1"/>
</dbReference>
<dbReference type="SUPFAM" id="SSF47616">
    <property type="entry name" value="GST C-terminal domain-like"/>
    <property type="match status" value="1"/>
</dbReference>
<evidence type="ECO:0000256" key="5">
    <source>
        <dbReference type="ARBA" id="ARBA00047960"/>
    </source>
</evidence>
<evidence type="ECO:0000313" key="8">
    <source>
        <dbReference type="EnsemblMetazoa" id="XP_022648168"/>
    </source>
</evidence>
<dbReference type="GeneID" id="111244895"/>
<dbReference type="SFLD" id="SFLDS00019">
    <property type="entry name" value="Glutathione_Transferase_(cytos"/>
    <property type="match status" value="1"/>
</dbReference>
<keyword evidence="4" id="KW-0808">Transferase</keyword>
<dbReference type="InterPro" id="IPR004045">
    <property type="entry name" value="Glutathione_S-Trfase_N"/>
</dbReference>
<dbReference type="EnsemblMetazoa" id="XM_022792433">
    <property type="protein sequence ID" value="XP_022648168"/>
    <property type="gene ID" value="LOC111244895"/>
</dbReference>
<evidence type="ECO:0000256" key="4">
    <source>
        <dbReference type="ARBA" id="ARBA00022679"/>
    </source>
</evidence>
<dbReference type="Proteomes" id="UP000594260">
    <property type="component" value="Unplaced"/>
</dbReference>
<protein>
    <recommendedName>
        <fullName evidence="3">glutathione transferase</fullName>
        <ecNumber evidence="3">2.5.1.18</ecNumber>
    </recommendedName>
</protein>
<dbReference type="InterPro" id="IPR010987">
    <property type="entry name" value="Glutathione-S-Trfase_C-like"/>
</dbReference>
<dbReference type="PANTHER" id="PTHR11571">
    <property type="entry name" value="GLUTATHIONE S-TRANSFERASE"/>
    <property type="match status" value="1"/>
</dbReference>
<dbReference type="InterPro" id="IPR004046">
    <property type="entry name" value="GST_C"/>
</dbReference>
<dbReference type="InterPro" id="IPR050213">
    <property type="entry name" value="GST_superfamily"/>
</dbReference>
<dbReference type="GO" id="GO:0006749">
    <property type="term" value="P:glutathione metabolic process"/>
    <property type="evidence" value="ECO:0007669"/>
    <property type="project" value="TreeGrafter"/>
</dbReference>
<name>A0A7M7J853_VARDE</name>
<dbReference type="InterPro" id="IPR040079">
    <property type="entry name" value="Glutathione_S-Trfase"/>
</dbReference>
<proteinExistence type="inferred from homology"/>
<reference evidence="8" key="1">
    <citation type="submission" date="2021-01" db="UniProtKB">
        <authorList>
            <consortium name="EnsemblMetazoa"/>
        </authorList>
    </citation>
    <scope>IDENTIFICATION</scope>
</reference>
<dbReference type="Gene3D" id="1.20.1050.130">
    <property type="match status" value="1"/>
</dbReference>
<dbReference type="SFLD" id="SFLDG01205">
    <property type="entry name" value="AMPS.1"/>
    <property type="match status" value="1"/>
</dbReference>
<dbReference type="InterPro" id="IPR036282">
    <property type="entry name" value="Glutathione-S-Trfase_C_sf"/>
</dbReference>
<dbReference type="KEGG" id="vde:111244895"/>
<feature type="domain" description="GST C-terminal" evidence="7">
    <location>
        <begin position="91"/>
        <end position="214"/>
    </location>
</feature>
<dbReference type="RefSeq" id="XP_022648167.1">
    <property type="nucleotide sequence ID" value="XM_022792432.1"/>
</dbReference>
<dbReference type="EnsemblMetazoa" id="XM_022792432">
    <property type="protein sequence ID" value="XP_022648167"/>
    <property type="gene ID" value="LOC111244895"/>
</dbReference>